<feature type="compositionally biased region" description="Low complexity" evidence="1">
    <location>
        <begin position="47"/>
        <end position="60"/>
    </location>
</feature>
<dbReference type="EMBL" id="FNZH01000002">
    <property type="protein sequence ID" value="SEJ16004.1"/>
    <property type="molecule type" value="Genomic_DNA"/>
</dbReference>
<dbReference type="AlphaFoldDB" id="A0A1H6WLC9"/>
<gene>
    <name evidence="2" type="ORF">SAMN05192553_102686</name>
</gene>
<proteinExistence type="predicted"/>
<evidence type="ECO:0000313" key="3">
    <source>
        <dbReference type="Proteomes" id="UP000199403"/>
    </source>
</evidence>
<dbReference type="STRING" id="1416801.SAMN05192553_102686"/>
<keyword evidence="3" id="KW-1185">Reference proteome</keyword>
<organism evidence="2 3">
    <name type="scientific">Cyclobacterium xiamenense</name>
    <dbReference type="NCBI Taxonomy" id="1297121"/>
    <lineage>
        <taxon>Bacteria</taxon>
        <taxon>Pseudomonadati</taxon>
        <taxon>Bacteroidota</taxon>
        <taxon>Cytophagia</taxon>
        <taxon>Cytophagales</taxon>
        <taxon>Cyclobacteriaceae</taxon>
        <taxon>Cyclobacterium</taxon>
    </lineage>
</organism>
<name>A0A1H6WLC9_9BACT</name>
<protein>
    <submittedName>
        <fullName evidence="2">Uncharacterized protein</fullName>
    </submittedName>
</protein>
<reference evidence="3" key="1">
    <citation type="submission" date="2016-10" db="EMBL/GenBank/DDBJ databases">
        <authorList>
            <person name="Varghese N."/>
            <person name="Submissions S."/>
        </authorList>
    </citation>
    <scope>NUCLEOTIDE SEQUENCE [LARGE SCALE GENOMIC DNA]</scope>
    <source>
        <strain evidence="3">IBRC-M 10761</strain>
    </source>
</reference>
<feature type="region of interest" description="Disordered" evidence="1">
    <location>
        <begin position="1"/>
        <end position="76"/>
    </location>
</feature>
<evidence type="ECO:0000256" key="1">
    <source>
        <dbReference type="SAM" id="MobiDB-lite"/>
    </source>
</evidence>
<accession>A0A1H6WLC9</accession>
<dbReference type="Proteomes" id="UP000199403">
    <property type="component" value="Unassembled WGS sequence"/>
</dbReference>
<evidence type="ECO:0000313" key="2">
    <source>
        <dbReference type="EMBL" id="SEJ16004.1"/>
    </source>
</evidence>
<sequence>MFNPPSGPDFRTEGFSFNLLMKKETKTQESGTALPKDETSTKKKSSKAAAAESAETADAAAKPKEPEPDESDEAQDKADPICIVIPYLAAKAKGDELRYALRAWEKGMRSVRIVIVGDKPAWAGKALEHIPHKPVSTNPQVDVAHKMMAAIASDRVPDVFVWTNDDIYTLCPVELADIITLKSHGRLANRGKANGVYQENAKRTLEALRKNGVRDPYDYATHTPVFVEKEGLAEIIKAYGCDKEGHLVYTLYANSYFPDHRPTITQNDGRGSIIASVYRPNPDTRILDKVLATRKWINNNDAGWKALEPKLQALFPDKCSFEK</sequence>